<evidence type="ECO:0000313" key="3">
    <source>
        <dbReference type="Proteomes" id="UP001174196"/>
    </source>
</evidence>
<dbReference type="PANTHER" id="PTHR33990:SF4">
    <property type="entry name" value="PHNB-LIKE DOMAIN-CONTAINING PROTEIN"/>
    <property type="match status" value="1"/>
</dbReference>
<feature type="domain" description="PhnB-like" evidence="1">
    <location>
        <begin position="6"/>
        <end position="131"/>
    </location>
</feature>
<dbReference type="InterPro" id="IPR028973">
    <property type="entry name" value="PhnB-like"/>
</dbReference>
<dbReference type="PANTHER" id="PTHR33990">
    <property type="entry name" value="PROTEIN YJDN-RELATED"/>
    <property type="match status" value="1"/>
</dbReference>
<dbReference type="RefSeq" id="WP_301237708.1">
    <property type="nucleotide sequence ID" value="NZ_JANRHH010000017.1"/>
</dbReference>
<dbReference type="InterPro" id="IPR029068">
    <property type="entry name" value="Glyas_Bleomycin-R_OHBP_Dase"/>
</dbReference>
<proteinExistence type="predicted"/>
<organism evidence="2 3">
    <name type="scientific">Polycladomyces subterraneus</name>
    <dbReference type="NCBI Taxonomy" id="1016997"/>
    <lineage>
        <taxon>Bacteria</taxon>
        <taxon>Bacillati</taxon>
        <taxon>Bacillota</taxon>
        <taxon>Bacilli</taxon>
        <taxon>Bacillales</taxon>
        <taxon>Thermoactinomycetaceae</taxon>
        <taxon>Polycladomyces</taxon>
    </lineage>
</organism>
<dbReference type="InterPro" id="IPR027259">
    <property type="entry name" value="MTase_demethylubiq_bac"/>
</dbReference>
<keyword evidence="3" id="KW-1185">Reference proteome</keyword>
<name>A0ABT8IKS9_9BACL</name>
<dbReference type="SUPFAM" id="SSF54593">
    <property type="entry name" value="Glyoxalase/Bleomycin resistance protein/Dihydroxybiphenyl dioxygenase"/>
    <property type="match status" value="1"/>
</dbReference>
<dbReference type="Proteomes" id="UP001174196">
    <property type="component" value="Unassembled WGS sequence"/>
</dbReference>
<reference evidence="2" key="1">
    <citation type="submission" date="2022-08" db="EMBL/GenBank/DDBJ databases">
        <title>Polycladomyces zharkentsis sp. nov., a novel thermophilic CMC and starch-degrading bacterium isolated from a geothermal spring in Kazakhstan.</title>
        <authorList>
            <person name="Mashzhan A."/>
            <person name="Kistaubaeva A."/>
            <person name="Javier-Lopez R."/>
            <person name="Birkeland N.-K."/>
        </authorList>
    </citation>
    <scope>NUCLEOTIDE SEQUENCE</scope>
    <source>
        <strain evidence="2">KSR 13</strain>
    </source>
</reference>
<gene>
    <name evidence="2" type="ORF">NWF35_03610</name>
</gene>
<dbReference type="PIRSF" id="PIRSF021700">
    <property type="entry name" value="3_dmu_93_MTrfase"/>
    <property type="match status" value="1"/>
</dbReference>
<dbReference type="EMBL" id="JANRHH010000017">
    <property type="protein sequence ID" value="MDN4592997.1"/>
    <property type="molecule type" value="Genomic_DNA"/>
</dbReference>
<sequence length="140" mass="15958">MRVSNQKITTFLMFDGKAEEAMNFYTSLFDQAEIISITRYGANEDGEEGTVKHATFSLCGQEFMCIDSSVKHEFSFTPAISLYVTCDTEDEIDRLFEKLTQDGVVLMPLKSYPFSEKFCWVIDKFGVSWQLNLAKSELGK</sequence>
<dbReference type="Gene3D" id="3.30.720.110">
    <property type="match status" value="1"/>
</dbReference>
<comment type="caution">
    <text evidence="2">The sequence shown here is derived from an EMBL/GenBank/DDBJ whole genome shotgun (WGS) entry which is preliminary data.</text>
</comment>
<accession>A0ABT8IKS9</accession>
<dbReference type="PIRSF" id="PIRSF500687">
    <property type="entry name" value="MTase_demethylubiq_bact"/>
    <property type="match status" value="1"/>
</dbReference>
<dbReference type="Gene3D" id="3.30.720.100">
    <property type="match status" value="1"/>
</dbReference>
<protein>
    <submittedName>
        <fullName evidence="2">VOC family protein</fullName>
    </submittedName>
</protein>
<evidence type="ECO:0000313" key="2">
    <source>
        <dbReference type="EMBL" id="MDN4592997.1"/>
    </source>
</evidence>
<evidence type="ECO:0000259" key="1">
    <source>
        <dbReference type="Pfam" id="PF06983"/>
    </source>
</evidence>
<dbReference type="CDD" id="cd06588">
    <property type="entry name" value="PhnB_like"/>
    <property type="match status" value="1"/>
</dbReference>
<dbReference type="InterPro" id="IPR009725">
    <property type="entry name" value="3_dmu_93_MTrfase"/>
</dbReference>
<dbReference type="Pfam" id="PF06983">
    <property type="entry name" value="3-dmu-9_3-mt"/>
    <property type="match status" value="1"/>
</dbReference>